<dbReference type="Proteomes" id="UP001597213">
    <property type="component" value="Unassembled WGS sequence"/>
</dbReference>
<gene>
    <name evidence="1" type="ORF">ACFSCT_10605</name>
</gene>
<protein>
    <submittedName>
        <fullName evidence="1">Uncharacterized protein</fullName>
    </submittedName>
</protein>
<comment type="caution">
    <text evidence="1">The sequence shown here is derived from an EMBL/GenBank/DDBJ whole genome shotgun (WGS) entry which is preliminary data.</text>
</comment>
<evidence type="ECO:0000313" key="2">
    <source>
        <dbReference type="Proteomes" id="UP001597213"/>
    </source>
</evidence>
<organism evidence="1 2">
    <name type="scientific">Paracoccus pacificus</name>
    <dbReference type="NCBI Taxonomy" id="1463598"/>
    <lineage>
        <taxon>Bacteria</taxon>
        <taxon>Pseudomonadati</taxon>
        <taxon>Pseudomonadota</taxon>
        <taxon>Alphaproteobacteria</taxon>
        <taxon>Rhodobacterales</taxon>
        <taxon>Paracoccaceae</taxon>
        <taxon>Paracoccus</taxon>
    </lineage>
</organism>
<evidence type="ECO:0000313" key="1">
    <source>
        <dbReference type="EMBL" id="MFD1882163.1"/>
    </source>
</evidence>
<keyword evidence="2" id="KW-1185">Reference proteome</keyword>
<sequence length="50" mass="5477">MTGAPLIRSLVLLLGEMPASYVSRLAAHHGTPPREFCSDFGMRWPFLCSG</sequence>
<proteinExistence type="predicted"/>
<name>A0ABW4R7I4_9RHOB</name>
<accession>A0ABW4R7I4</accession>
<dbReference type="RefSeq" id="WP_379142585.1">
    <property type="nucleotide sequence ID" value="NZ_JBHUEN010000029.1"/>
</dbReference>
<dbReference type="EMBL" id="JBHUEN010000029">
    <property type="protein sequence ID" value="MFD1882163.1"/>
    <property type="molecule type" value="Genomic_DNA"/>
</dbReference>
<reference evidence="2" key="1">
    <citation type="journal article" date="2019" name="Int. J. Syst. Evol. Microbiol.">
        <title>The Global Catalogue of Microorganisms (GCM) 10K type strain sequencing project: providing services to taxonomists for standard genome sequencing and annotation.</title>
        <authorList>
            <consortium name="The Broad Institute Genomics Platform"/>
            <consortium name="The Broad Institute Genome Sequencing Center for Infectious Disease"/>
            <person name="Wu L."/>
            <person name="Ma J."/>
        </authorList>
    </citation>
    <scope>NUCLEOTIDE SEQUENCE [LARGE SCALE GENOMIC DNA]</scope>
    <source>
        <strain evidence="2">CCUG 56029</strain>
    </source>
</reference>